<reference evidence="1" key="1">
    <citation type="submission" date="2014-09" db="EMBL/GenBank/DDBJ databases">
        <authorList>
            <person name="Magalhaes I.L.F."/>
            <person name="Oliveira U."/>
            <person name="Santos F.R."/>
            <person name="Vidigal T.H.D.A."/>
            <person name="Brescovit A.D."/>
            <person name="Santos A.J."/>
        </authorList>
    </citation>
    <scope>NUCLEOTIDE SEQUENCE</scope>
    <source>
        <tissue evidence="1">Shoot tissue taken approximately 20 cm above the soil surface</tissue>
    </source>
</reference>
<accession>A0A0A9ELZ5</accession>
<evidence type="ECO:0000313" key="1">
    <source>
        <dbReference type="EMBL" id="JAE01770.1"/>
    </source>
</evidence>
<reference evidence="1" key="2">
    <citation type="journal article" date="2015" name="Data Brief">
        <title>Shoot transcriptome of the giant reed, Arundo donax.</title>
        <authorList>
            <person name="Barrero R.A."/>
            <person name="Guerrero F.D."/>
            <person name="Moolhuijzen P."/>
            <person name="Goolsby J.A."/>
            <person name="Tidwell J."/>
            <person name="Bellgard S.E."/>
            <person name="Bellgard M.I."/>
        </authorList>
    </citation>
    <scope>NUCLEOTIDE SEQUENCE</scope>
    <source>
        <tissue evidence="1">Shoot tissue taken approximately 20 cm above the soil surface</tissue>
    </source>
</reference>
<protein>
    <submittedName>
        <fullName evidence="1">Uncharacterized protein</fullName>
    </submittedName>
</protein>
<dbReference type="AlphaFoldDB" id="A0A0A9ELZ5"/>
<proteinExistence type="predicted"/>
<name>A0A0A9ELZ5_ARUDO</name>
<dbReference type="EMBL" id="GBRH01196126">
    <property type="protein sequence ID" value="JAE01770.1"/>
    <property type="molecule type" value="Transcribed_RNA"/>
</dbReference>
<organism evidence="1">
    <name type="scientific">Arundo donax</name>
    <name type="common">Giant reed</name>
    <name type="synonym">Donax arundinaceus</name>
    <dbReference type="NCBI Taxonomy" id="35708"/>
    <lineage>
        <taxon>Eukaryota</taxon>
        <taxon>Viridiplantae</taxon>
        <taxon>Streptophyta</taxon>
        <taxon>Embryophyta</taxon>
        <taxon>Tracheophyta</taxon>
        <taxon>Spermatophyta</taxon>
        <taxon>Magnoliopsida</taxon>
        <taxon>Liliopsida</taxon>
        <taxon>Poales</taxon>
        <taxon>Poaceae</taxon>
        <taxon>PACMAD clade</taxon>
        <taxon>Arundinoideae</taxon>
        <taxon>Arundineae</taxon>
        <taxon>Arundo</taxon>
    </lineage>
</organism>
<sequence length="17" mass="1899">MLFYFPLLFGGFFGSGV</sequence>